<evidence type="ECO:0000256" key="3">
    <source>
        <dbReference type="ARBA" id="ARBA00023163"/>
    </source>
</evidence>
<dbReference type="InterPro" id="IPR009057">
    <property type="entry name" value="Homeodomain-like_sf"/>
</dbReference>
<feature type="domain" description="HTH tetR-type" evidence="5">
    <location>
        <begin position="11"/>
        <end position="71"/>
    </location>
</feature>
<dbReference type="Pfam" id="PF21943">
    <property type="entry name" value="TetR_C_46"/>
    <property type="match status" value="1"/>
</dbReference>
<dbReference type="Gene3D" id="1.10.357.10">
    <property type="entry name" value="Tetracycline Repressor, domain 2"/>
    <property type="match status" value="1"/>
</dbReference>
<sequence>MAGGTKRLPRAVREQQMLDAAVKVFSRNGFYETSMDAVAREADISKPMLYLYYGSKDELFAACVGREASRFMQAIEVDASPSLPASQRLRAVIAGFLAYVDTNRDAWRVMYREATGQAAFASLAHANRERVVDMTAVLLKEASKHAPPDTDFEMYAVALVGSGEAIADRLASGMVELSRAVDIMWSFIWGGIRGERSDTKG</sequence>
<dbReference type="Pfam" id="PF00440">
    <property type="entry name" value="TetR_N"/>
    <property type="match status" value="1"/>
</dbReference>
<feature type="DNA-binding region" description="H-T-H motif" evidence="4">
    <location>
        <begin position="34"/>
        <end position="53"/>
    </location>
</feature>
<accession>A0ABP8JX86</accession>
<evidence type="ECO:0000256" key="1">
    <source>
        <dbReference type="ARBA" id="ARBA00023015"/>
    </source>
</evidence>
<gene>
    <name evidence="6" type="ORF">GCM10023147_32910</name>
</gene>
<keyword evidence="3" id="KW-0804">Transcription</keyword>
<proteinExistence type="predicted"/>
<dbReference type="PROSITE" id="PS50977">
    <property type="entry name" value="HTH_TETR_2"/>
    <property type="match status" value="1"/>
</dbReference>
<dbReference type="SUPFAM" id="SSF48498">
    <property type="entry name" value="Tetracyclin repressor-like, C-terminal domain"/>
    <property type="match status" value="1"/>
</dbReference>
<dbReference type="PANTHER" id="PTHR30055">
    <property type="entry name" value="HTH-TYPE TRANSCRIPTIONAL REGULATOR RUTR"/>
    <property type="match status" value="1"/>
</dbReference>
<evidence type="ECO:0000313" key="7">
    <source>
        <dbReference type="Proteomes" id="UP001500635"/>
    </source>
</evidence>
<name>A0ABP8JX86_9ACTN</name>
<dbReference type="EMBL" id="BAABFR010000056">
    <property type="protein sequence ID" value="GAA4397516.1"/>
    <property type="molecule type" value="Genomic_DNA"/>
</dbReference>
<keyword evidence="1" id="KW-0805">Transcription regulation</keyword>
<dbReference type="PANTHER" id="PTHR30055:SF158">
    <property type="entry name" value="POSSIBLE TRANSCRIPTIONAL REGULATORY PROTEIN (PROBABLY TETR-FAMILY)"/>
    <property type="match status" value="1"/>
</dbReference>
<dbReference type="RefSeq" id="WP_344997979.1">
    <property type="nucleotide sequence ID" value="NZ_BAABFR010000056.1"/>
</dbReference>
<evidence type="ECO:0000256" key="2">
    <source>
        <dbReference type="ARBA" id="ARBA00023125"/>
    </source>
</evidence>
<organism evidence="6 7">
    <name type="scientific">Tsukamurella soli</name>
    <dbReference type="NCBI Taxonomy" id="644556"/>
    <lineage>
        <taxon>Bacteria</taxon>
        <taxon>Bacillati</taxon>
        <taxon>Actinomycetota</taxon>
        <taxon>Actinomycetes</taxon>
        <taxon>Mycobacteriales</taxon>
        <taxon>Tsukamurellaceae</taxon>
        <taxon>Tsukamurella</taxon>
    </lineage>
</organism>
<dbReference type="InterPro" id="IPR054129">
    <property type="entry name" value="DesT_TetR_C"/>
</dbReference>
<comment type="caution">
    <text evidence="6">The sequence shown here is derived from an EMBL/GenBank/DDBJ whole genome shotgun (WGS) entry which is preliminary data.</text>
</comment>
<dbReference type="InterPro" id="IPR036271">
    <property type="entry name" value="Tet_transcr_reg_TetR-rel_C_sf"/>
</dbReference>
<dbReference type="InterPro" id="IPR001647">
    <property type="entry name" value="HTH_TetR"/>
</dbReference>
<dbReference type="SUPFAM" id="SSF46689">
    <property type="entry name" value="Homeodomain-like"/>
    <property type="match status" value="1"/>
</dbReference>
<reference evidence="7" key="1">
    <citation type="journal article" date="2019" name="Int. J. Syst. Evol. Microbiol.">
        <title>The Global Catalogue of Microorganisms (GCM) 10K type strain sequencing project: providing services to taxonomists for standard genome sequencing and annotation.</title>
        <authorList>
            <consortium name="The Broad Institute Genomics Platform"/>
            <consortium name="The Broad Institute Genome Sequencing Center for Infectious Disease"/>
            <person name="Wu L."/>
            <person name="Ma J."/>
        </authorList>
    </citation>
    <scope>NUCLEOTIDE SEQUENCE [LARGE SCALE GENOMIC DNA]</scope>
    <source>
        <strain evidence="7">JCM 17688</strain>
    </source>
</reference>
<keyword evidence="7" id="KW-1185">Reference proteome</keyword>
<dbReference type="InterPro" id="IPR050109">
    <property type="entry name" value="HTH-type_TetR-like_transc_reg"/>
</dbReference>
<evidence type="ECO:0000313" key="6">
    <source>
        <dbReference type="EMBL" id="GAA4397516.1"/>
    </source>
</evidence>
<dbReference type="Proteomes" id="UP001500635">
    <property type="component" value="Unassembled WGS sequence"/>
</dbReference>
<evidence type="ECO:0000259" key="5">
    <source>
        <dbReference type="PROSITE" id="PS50977"/>
    </source>
</evidence>
<protein>
    <submittedName>
        <fullName evidence="6">TetR/AcrR family transcriptional regulator</fullName>
    </submittedName>
</protein>
<dbReference type="PRINTS" id="PR00455">
    <property type="entry name" value="HTHTETR"/>
</dbReference>
<keyword evidence="2 4" id="KW-0238">DNA-binding</keyword>
<evidence type="ECO:0000256" key="4">
    <source>
        <dbReference type="PROSITE-ProRule" id="PRU00335"/>
    </source>
</evidence>